<name>A0A316CWZ5_PSESE</name>
<organism evidence="1 2">
    <name type="scientific">Pseudaminobacter salicylatoxidans</name>
    <dbReference type="NCBI Taxonomy" id="93369"/>
    <lineage>
        <taxon>Bacteria</taxon>
        <taxon>Pseudomonadati</taxon>
        <taxon>Pseudomonadota</taxon>
        <taxon>Alphaproteobacteria</taxon>
        <taxon>Hyphomicrobiales</taxon>
        <taxon>Phyllobacteriaceae</taxon>
        <taxon>Pseudaminobacter</taxon>
    </lineage>
</organism>
<dbReference type="RefSeq" id="WP_109611542.1">
    <property type="nucleotide sequence ID" value="NZ_QGGG01000001.1"/>
</dbReference>
<dbReference type="OrthoDB" id="8121627at2"/>
<dbReference type="AlphaFoldDB" id="A0A316CWZ5"/>
<accession>A0A316CWZ5</accession>
<dbReference type="EMBL" id="QGGG01000001">
    <property type="protein sequence ID" value="PWJ86604.1"/>
    <property type="molecule type" value="Genomic_DNA"/>
</dbReference>
<reference evidence="1 2" key="1">
    <citation type="submission" date="2018-05" db="EMBL/GenBank/DDBJ databases">
        <title>Genomic Encyclopedia of Type Strains, Phase IV (KMG-IV): sequencing the most valuable type-strain genomes for metagenomic binning, comparative biology and taxonomic classification.</title>
        <authorList>
            <person name="Goeker M."/>
        </authorList>
    </citation>
    <scope>NUCLEOTIDE SEQUENCE [LARGE SCALE GENOMIC DNA]</scope>
    <source>
        <strain evidence="1 2">DSM 6986</strain>
    </source>
</reference>
<dbReference type="STRING" id="1192868.GCA_000304395_00600"/>
<evidence type="ECO:0000313" key="2">
    <source>
        <dbReference type="Proteomes" id="UP000245396"/>
    </source>
</evidence>
<evidence type="ECO:0000313" key="1">
    <source>
        <dbReference type="EMBL" id="PWJ86604.1"/>
    </source>
</evidence>
<gene>
    <name evidence="1" type="ORF">C7441_101485</name>
</gene>
<protein>
    <submittedName>
        <fullName evidence="1">Uncharacterized protein</fullName>
    </submittedName>
</protein>
<keyword evidence="2" id="KW-1185">Reference proteome</keyword>
<sequence>MPTTHQFLTSRDLEKIKRVLVNARSALSELRMEREAARFLMQRYLEGTTEEPALADALDNYLAKRHDWQFVNGSAKDKRAH</sequence>
<comment type="caution">
    <text evidence="1">The sequence shown here is derived from an EMBL/GenBank/DDBJ whole genome shotgun (WGS) entry which is preliminary data.</text>
</comment>
<proteinExistence type="predicted"/>
<dbReference type="Proteomes" id="UP000245396">
    <property type="component" value="Unassembled WGS sequence"/>
</dbReference>